<accession>A0A3P8DB48</accession>
<keyword evidence="2" id="KW-1185">Reference proteome</keyword>
<name>A0A183FWG6_HELPZ</name>
<dbReference type="OrthoDB" id="5808918at2759"/>
<evidence type="ECO:0000313" key="2">
    <source>
        <dbReference type="Proteomes" id="UP000050761"/>
    </source>
</evidence>
<dbReference type="AlphaFoldDB" id="A0A183FWG6"/>
<sequence length="322" mass="36910">MSQNNAEIDVVKTEDYTPSYLSTSVDFDPQAASFFYESSTSTRVPTASTSEHMVLPKMQHPQQHQFQYQQHQQFYSHAAQLTPQQREYLLRRGAQVPMHFAVGPSPQTAVHYYSRQLNSQEQHTLAAQGQQHQQQQNVQYSMMPAMMQQQRVQRSATPVAQRVPIVVRQRQPAAAQQQFQYSGQPLGNHLRPGVQYAGDLVKTEPPDEQPTTLNDVLVKLKRKRPRKTKALDINGEGEDKGTFLVRYADLDSDEYAGHIWLVDNHQLLQKYTYDGLDASNVKIFSRTERYSGWLCTCPWLYHPLEDVRGSLGNMEKVRNSNS</sequence>
<dbReference type="Proteomes" id="UP000050761">
    <property type="component" value="Unassembled WGS sequence"/>
</dbReference>
<reference evidence="1 2" key="1">
    <citation type="submission" date="2018-11" db="EMBL/GenBank/DDBJ databases">
        <authorList>
            <consortium name="Pathogen Informatics"/>
        </authorList>
    </citation>
    <scope>NUCLEOTIDE SEQUENCE [LARGE SCALE GENOMIC DNA]</scope>
</reference>
<accession>A0A183FWG6</accession>
<organism evidence="2 3">
    <name type="scientific">Heligmosomoides polygyrus</name>
    <name type="common">Parasitic roundworm</name>
    <dbReference type="NCBI Taxonomy" id="6339"/>
    <lineage>
        <taxon>Eukaryota</taxon>
        <taxon>Metazoa</taxon>
        <taxon>Ecdysozoa</taxon>
        <taxon>Nematoda</taxon>
        <taxon>Chromadorea</taxon>
        <taxon>Rhabditida</taxon>
        <taxon>Rhabditina</taxon>
        <taxon>Rhabditomorpha</taxon>
        <taxon>Strongyloidea</taxon>
        <taxon>Heligmosomidae</taxon>
        <taxon>Heligmosomoides</taxon>
    </lineage>
</organism>
<dbReference type="EMBL" id="UZAH01027632">
    <property type="protein sequence ID" value="VDO93535.1"/>
    <property type="molecule type" value="Genomic_DNA"/>
</dbReference>
<proteinExistence type="predicted"/>
<reference evidence="3" key="2">
    <citation type="submission" date="2019-09" db="UniProtKB">
        <authorList>
            <consortium name="WormBaseParasite"/>
        </authorList>
    </citation>
    <scope>IDENTIFICATION</scope>
</reference>
<protein>
    <submittedName>
        <fullName evidence="3">TF-B3 domain-containing protein</fullName>
    </submittedName>
</protein>
<evidence type="ECO:0000313" key="3">
    <source>
        <dbReference type="WBParaSite" id="HPBE_0001277101-mRNA-1"/>
    </source>
</evidence>
<dbReference type="WBParaSite" id="HPBE_0001277101-mRNA-1">
    <property type="protein sequence ID" value="HPBE_0001277101-mRNA-1"/>
    <property type="gene ID" value="HPBE_0001277101"/>
</dbReference>
<gene>
    <name evidence="1" type="ORF">HPBE_LOCUS12772</name>
</gene>
<evidence type="ECO:0000313" key="1">
    <source>
        <dbReference type="EMBL" id="VDO93535.1"/>
    </source>
</evidence>